<gene>
    <name evidence="10" type="primary">IZH2</name>
    <name evidence="8" type="ORF">BRETT_001559</name>
    <name evidence="9" type="ORF">BRETT_004524</name>
    <name evidence="10" type="ORF">DEBR0S2_10220G</name>
</gene>
<evidence type="ECO:0000313" key="11">
    <source>
        <dbReference type="Proteomes" id="UP000478008"/>
    </source>
</evidence>
<keyword evidence="4 7" id="KW-1133">Transmembrane helix</keyword>
<dbReference type="Pfam" id="PF03006">
    <property type="entry name" value="HlyIII"/>
    <property type="match status" value="1"/>
</dbReference>
<dbReference type="OrthoDB" id="529367at2759"/>
<reference evidence="8" key="2">
    <citation type="submission" date="2020-10" db="EMBL/GenBank/DDBJ databases">
        <authorList>
            <person name="Palmer J.M."/>
        </authorList>
    </citation>
    <scope>NUCLEOTIDE SEQUENCE</scope>
    <source>
        <strain evidence="8">UCD 2041</strain>
    </source>
</reference>
<evidence type="ECO:0000313" key="8">
    <source>
        <dbReference type="EMBL" id="QOU18496.1"/>
    </source>
</evidence>
<reference evidence="8" key="3">
    <citation type="journal article" name="BMC Genomics">
        <title>New genome assemblies reveal patterns of domestication and adaptation across Brettanomyces (Dekkera) species.</title>
        <authorList>
            <person name="Roach M.J."/>
            <person name="Borneman A.R."/>
        </authorList>
    </citation>
    <scope>NUCLEOTIDE SEQUENCE</scope>
    <source>
        <strain evidence="8">UCD 2041</strain>
    </source>
</reference>
<feature type="transmembrane region" description="Helical" evidence="7">
    <location>
        <begin position="136"/>
        <end position="160"/>
    </location>
</feature>
<proteinExistence type="inferred from homology"/>
<keyword evidence="5 7" id="KW-0472">Membrane</keyword>
<name>A0A7D9CXF6_DEKBR</name>
<dbReference type="PANTHER" id="PTHR20855">
    <property type="entry name" value="ADIPOR/PROGESTIN RECEPTOR-RELATED"/>
    <property type="match status" value="1"/>
</dbReference>
<dbReference type="GO" id="GO:0006882">
    <property type="term" value="P:intracellular zinc ion homeostasis"/>
    <property type="evidence" value="ECO:0007669"/>
    <property type="project" value="TreeGrafter"/>
</dbReference>
<evidence type="ECO:0000256" key="1">
    <source>
        <dbReference type="ARBA" id="ARBA00004141"/>
    </source>
</evidence>
<evidence type="ECO:0000313" key="10">
    <source>
        <dbReference type="EMBL" id="VUG17553.1"/>
    </source>
</evidence>
<organism evidence="10 11">
    <name type="scientific">Dekkera bruxellensis</name>
    <name type="common">Brettanomyces custersii</name>
    <dbReference type="NCBI Taxonomy" id="5007"/>
    <lineage>
        <taxon>Eukaryota</taxon>
        <taxon>Fungi</taxon>
        <taxon>Dikarya</taxon>
        <taxon>Ascomycota</taxon>
        <taxon>Saccharomycotina</taxon>
        <taxon>Pichiomycetes</taxon>
        <taxon>Pichiales</taxon>
        <taxon>Pichiaceae</taxon>
        <taxon>Brettanomyces</taxon>
    </lineage>
</organism>
<feature type="transmembrane region" description="Helical" evidence="7">
    <location>
        <begin position="172"/>
        <end position="194"/>
    </location>
</feature>
<keyword evidence="11" id="KW-1185">Reference proteome</keyword>
<dbReference type="Proteomes" id="UP000478008">
    <property type="component" value="Unassembled WGS sequence"/>
</dbReference>
<accession>A0A7D9CXF6</accession>
<dbReference type="AlphaFoldDB" id="A0A7D9CXF6"/>
<dbReference type="InterPro" id="IPR004254">
    <property type="entry name" value="AdipoR/HlyIII-related"/>
</dbReference>
<feature type="transmembrane region" description="Helical" evidence="7">
    <location>
        <begin position="264"/>
        <end position="284"/>
    </location>
</feature>
<dbReference type="EMBL" id="CP063132">
    <property type="protein sequence ID" value="QOU18496.1"/>
    <property type="molecule type" value="Genomic_DNA"/>
</dbReference>
<keyword evidence="3 7" id="KW-0812">Transmembrane</keyword>
<evidence type="ECO:0000256" key="7">
    <source>
        <dbReference type="SAM" id="Phobius"/>
    </source>
</evidence>
<reference evidence="10 11" key="1">
    <citation type="submission" date="2019-07" db="EMBL/GenBank/DDBJ databases">
        <authorList>
            <person name="Friedrich A."/>
            <person name="Schacherer J."/>
        </authorList>
    </citation>
    <scope>NUCLEOTIDE SEQUENCE [LARGE SCALE GENOMIC DNA]</scope>
</reference>
<evidence type="ECO:0000256" key="2">
    <source>
        <dbReference type="ARBA" id="ARBA00007018"/>
    </source>
</evidence>
<evidence type="ECO:0000256" key="4">
    <source>
        <dbReference type="ARBA" id="ARBA00022989"/>
    </source>
</evidence>
<dbReference type="EMBL" id="CABFWN010000002">
    <property type="protein sequence ID" value="VUG17553.1"/>
    <property type="molecule type" value="Genomic_DNA"/>
</dbReference>
<dbReference type="GO" id="GO:0016020">
    <property type="term" value="C:membrane"/>
    <property type="evidence" value="ECO:0007669"/>
    <property type="project" value="UniProtKB-SubCell"/>
</dbReference>
<feature type="transmembrane region" description="Helical" evidence="7">
    <location>
        <begin position="200"/>
        <end position="219"/>
    </location>
</feature>
<evidence type="ECO:0000256" key="5">
    <source>
        <dbReference type="ARBA" id="ARBA00023136"/>
    </source>
</evidence>
<dbReference type="Proteomes" id="UP000663131">
    <property type="component" value="Chromosome 4"/>
</dbReference>
<comment type="subcellular location">
    <subcellularLocation>
        <location evidence="1">Membrane</location>
        <topology evidence="1">Multi-pass membrane protein</topology>
    </subcellularLocation>
</comment>
<evidence type="ECO:0000313" key="9">
    <source>
        <dbReference type="EMBL" id="QOU19303.1"/>
    </source>
</evidence>
<keyword evidence="6" id="KW-0479">Metal-binding</keyword>
<dbReference type="GO" id="GO:0046872">
    <property type="term" value="F:metal ion binding"/>
    <property type="evidence" value="ECO:0007669"/>
    <property type="project" value="UniProtKB-KW"/>
</dbReference>
<dbReference type="GO" id="GO:0038023">
    <property type="term" value="F:signaling receptor activity"/>
    <property type="evidence" value="ECO:0007669"/>
    <property type="project" value="TreeGrafter"/>
</dbReference>
<keyword evidence="6" id="KW-0862">Zinc</keyword>
<comment type="similarity">
    <text evidence="2">Belongs to the ADIPOR family.</text>
</comment>
<feature type="binding site" evidence="6">
    <location>
        <position position="156"/>
    </location>
    <ligand>
        <name>Zn(2+)</name>
        <dbReference type="ChEBI" id="CHEBI:29105"/>
    </ligand>
</feature>
<feature type="transmembrane region" description="Helical" evidence="7">
    <location>
        <begin position="83"/>
        <end position="102"/>
    </location>
</feature>
<feature type="binding site" evidence="6">
    <location>
        <position position="302"/>
    </location>
    <ligand>
        <name>Zn(2+)</name>
        <dbReference type="ChEBI" id="CHEBI:29105"/>
    </ligand>
</feature>
<dbReference type="PANTHER" id="PTHR20855:SF52">
    <property type="entry name" value="ADIPONECTIN RECEPTOR PROTEIN"/>
    <property type="match status" value="1"/>
</dbReference>
<evidence type="ECO:0000256" key="3">
    <source>
        <dbReference type="ARBA" id="ARBA00022692"/>
    </source>
</evidence>
<sequence length="333" mass="37988">MNSATQSTSVSEDRPYSIIKSRSKMSRTPLIRHKSYDSHGLCTIDEVPLWQRDNDFILGGYVRETNSFRRCFKSLFYLNNEWVNVYTHLVPGTLMPVVLFLLRPFRRVNNDNFIGFIPSAIVSIPKFENTNGTDKLIFGLFFFGFMTCLSCSAVFHTIKVHSLKVANMGNSIDYAGIVVLVITSMIGIIYYGYIDSPIPRFIFLAITFLFGVSCLITSLRPEFKSNEWRPFRALMFIAFGLSALLPIGYGIYRYGFEASVHRCGFWYVVGEGVGYITGAVLYALRIPERFRPGKFDIWGHSHQIFHVFVVLSAFSHFRGLVESYITAHTTLMP</sequence>
<feature type="transmembrane region" description="Helical" evidence="7">
    <location>
        <begin position="231"/>
        <end position="252"/>
    </location>
</feature>
<evidence type="ECO:0000256" key="6">
    <source>
        <dbReference type="PIRSR" id="PIRSR604254-1"/>
    </source>
</evidence>
<feature type="binding site" evidence="6">
    <location>
        <position position="306"/>
    </location>
    <ligand>
        <name>Zn(2+)</name>
        <dbReference type="ChEBI" id="CHEBI:29105"/>
    </ligand>
</feature>
<protein>
    <submittedName>
        <fullName evidence="10">DEBR0S2_10220g1_1</fullName>
    </submittedName>
</protein>
<dbReference type="EMBL" id="CP063133">
    <property type="protein sequence ID" value="QOU19303.1"/>
    <property type="molecule type" value="Genomic_DNA"/>
</dbReference>
<dbReference type="Proteomes" id="UP000663131">
    <property type="component" value="Chromosome 5"/>
</dbReference>